<dbReference type="CDD" id="cd13120">
    <property type="entry name" value="BF2867_like_N"/>
    <property type="match status" value="1"/>
</dbReference>
<keyword evidence="2" id="KW-0677">Repeat</keyword>
<evidence type="ECO:0000313" key="4">
    <source>
        <dbReference type="EMBL" id="MBM6858692.1"/>
    </source>
</evidence>
<feature type="chain" id="PRO_5041387206" evidence="3">
    <location>
        <begin position="18"/>
        <end position="514"/>
    </location>
</feature>
<gene>
    <name evidence="4" type="ORF">H6D15_13985</name>
</gene>
<name>A0AA41DDB1_9BACT</name>
<dbReference type="PROSITE" id="PS51257">
    <property type="entry name" value="PROKAR_LIPOPROTEIN"/>
    <property type="match status" value="1"/>
</dbReference>
<evidence type="ECO:0000313" key="5">
    <source>
        <dbReference type="Proteomes" id="UP000698924"/>
    </source>
</evidence>
<keyword evidence="1" id="KW-0433">Leucine-rich repeat</keyword>
<evidence type="ECO:0000256" key="1">
    <source>
        <dbReference type="ARBA" id="ARBA00022614"/>
    </source>
</evidence>
<dbReference type="Gene3D" id="3.80.10.10">
    <property type="entry name" value="Ribonuclease Inhibitor"/>
    <property type="match status" value="1"/>
</dbReference>
<dbReference type="InterPro" id="IPR052574">
    <property type="entry name" value="CDIRP"/>
</dbReference>
<organism evidence="4 5">
    <name type="scientific">Caecibacteroides pullorum</name>
    <dbReference type="NCBI Taxonomy" id="2725562"/>
    <lineage>
        <taxon>Bacteria</taxon>
        <taxon>Pseudomonadati</taxon>
        <taxon>Bacteroidota</taxon>
        <taxon>Bacteroidia</taxon>
        <taxon>Bacteroidales</taxon>
        <taxon>Bacteroidaceae</taxon>
        <taxon>Caecibacteroides</taxon>
    </lineage>
</organism>
<dbReference type="PANTHER" id="PTHR47566:SF1">
    <property type="entry name" value="PROTEIN NUD1"/>
    <property type="match status" value="1"/>
</dbReference>
<keyword evidence="3" id="KW-0732">Signal</keyword>
<keyword evidence="5" id="KW-1185">Reference proteome</keyword>
<dbReference type="InterPro" id="IPR032675">
    <property type="entry name" value="LRR_dom_sf"/>
</dbReference>
<dbReference type="SUPFAM" id="SSF52058">
    <property type="entry name" value="L domain-like"/>
    <property type="match status" value="1"/>
</dbReference>
<proteinExistence type="predicted"/>
<sequence>MKTLHILTLAAAVLTLAACGNEEFIENNPGNEAAKPVPMTFTAGMPQTRTQLAAGNEVHWTEGDKIALWDGVTVQEFTATTISGSNATFEGYANVNEDYTAFYPYSENLIAMDGTSATFNLPAEQTAVAGTFANQLAPSLAKATGGSTNLEFNNLCALVKFTAAEAMTGTLSFVGGNGNEMLAGSVKCTFATGNLSFPDTNEAATHVSLKGTFEAGKTYYFVVTPAQLYNGFSLLFEDGEGKLYRKATNKNTQLQAGRILNLGTLALTSFEKAVIKEIYPAGTPNADGTVTITDLSELETLTEVNVSDKGLYSLGGIGYCTGLTKLVCNRNKLTELNISGLTKLTYLDCLYNQLTELDLSGLTKLTYLDCSANELSLLDLTEQTELTKLFCTNTKVSELNVNHLTKLEVFECYYNQLTKLDVSKLTGLKDLRCHYNELTELNLSGLTQLAYLACNSNKLTALDITQLSGLRTLYCGNQNDGRILTLTLTAAQKTKWDPTWSSDSDNVRVTLNVK</sequence>
<comment type="caution">
    <text evidence="4">The sequence shown here is derived from an EMBL/GenBank/DDBJ whole genome shotgun (WGS) entry which is preliminary data.</text>
</comment>
<dbReference type="AlphaFoldDB" id="A0AA41DDB1"/>
<dbReference type="PANTHER" id="PTHR47566">
    <property type="match status" value="1"/>
</dbReference>
<reference evidence="4 5" key="1">
    <citation type="journal article" date="2021" name="Sci. Rep.">
        <title>The distribution of antibiotic resistance genes in chicken gut microbiota commensals.</title>
        <authorList>
            <person name="Juricova H."/>
            <person name="Matiasovicova J."/>
            <person name="Kubasova T."/>
            <person name="Cejkova D."/>
            <person name="Rychlik I."/>
        </authorList>
    </citation>
    <scope>NUCLEOTIDE SEQUENCE [LARGE SCALE GENOMIC DNA]</scope>
    <source>
        <strain evidence="4 5">An421</strain>
    </source>
</reference>
<feature type="signal peptide" evidence="3">
    <location>
        <begin position="1"/>
        <end position="17"/>
    </location>
</feature>
<dbReference type="EMBL" id="JACJMO010000035">
    <property type="protein sequence ID" value="MBM6858692.1"/>
    <property type="molecule type" value="Genomic_DNA"/>
</dbReference>
<dbReference type="GO" id="GO:0035591">
    <property type="term" value="F:signaling adaptor activity"/>
    <property type="evidence" value="ECO:0007669"/>
    <property type="project" value="TreeGrafter"/>
</dbReference>
<evidence type="ECO:0000256" key="2">
    <source>
        <dbReference type="ARBA" id="ARBA00022737"/>
    </source>
</evidence>
<dbReference type="RefSeq" id="WP_204973161.1">
    <property type="nucleotide sequence ID" value="NZ_JAAZTS010000034.1"/>
</dbReference>
<dbReference type="Proteomes" id="UP000698924">
    <property type="component" value="Unassembled WGS sequence"/>
</dbReference>
<protein>
    <submittedName>
        <fullName evidence="4">Leucine-rich repeat domain-containing protein</fullName>
    </submittedName>
</protein>
<evidence type="ECO:0000256" key="3">
    <source>
        <dbReference type="SAM" id="SignalP"/>
    </source>
</evidence>
<accession>A0AA41DDB1</accession>